<comment type="catalytic activity">
    <reaction evidence="11 19">
        <text>[ThiS sulfur-carrier protein]-C-terminal Gly-Gly-AMP + S-sulfanyl-L-cysteinyl-[cysteine desulfurase] + AH2 = [ThiS sulfur-carrier protein]-C-terminal-Gly-aminoethanethioate + L-cysteinyl-[cysteine desulfurase] + A + AMP + 2 H(+)</text>
        <dbReference type="Rhea" id="RHEA:43340"/>
        <dbReference type="Rhea" id="RHEA-COMP:12157"/>
        <dbReference type="Rhea" id="RHEA-COMP:12158"/>
        <dbReference type="Rhea" id="RHEA-COMP:12910"/>
        <dbReference type="Rhea" id="RHEA-COMP:19908"/>
        <dbReference type="ChEBI" id="CHEBI:13193"/>
        <dbReference type="ChEBI" id="CHEBI:15378"/>
        <dbReference type="ChEBI" id="CHEBI:17499"/>
        <dbReference type="ChEBI" id="CHEBI:29950"/>
        <dbReference type="ChEBI" id="CHEBI:61963"/>
        <dbReference type="ChEBI" id="CHEBI:90618"/>
        <dbReference type="ChEBI" id="CHEBI:232372"/>
        <dbReference type="ChEBI" id="CHEBI:456215"/>
    </reaction>
</comment>
<organism evidence="21 22">
    <name type="scientific">Baia soyae</name>
    <dbReference type="NCBI Taxonomy" id="1544746"/>
    <lineage>
        <taxon>Bacteria</taxon>
        <taxon>Bacillati</taxon>
        <taxon>Bacillota</taxon>
        <taxon>Bacilli</taxon>
        <taxon>Bacillales</taxon>
        <taxon>Thermoactinomycetaceae</taxon>
        <taxon>Baia</taxon>
    </lineage>
</organism>
<protein>
    <recommendedName>
        <fullName evidence="15 19">Probable tRNA sulfurtransferase</fullName>
        <ecNumber evidence="14 19">2.8.1.4</ecNumber>
    </recommendedName>
    <alternativeName>
        <fullName evidence="16 19">Sulfur carrier protein ThiS sulfurtransferase</fullName>
    </alternativeName>
    <alternativeName>
        <fullName evidence="17 19">Thiamine biosynthesis protein ThiI</fullName>
    </alternativeName>
    <alternativeName>
        <fullName evidence="18 19">tRNA 4-thiouridine synthase</fullName>
    </alternativeName>
</protein>
<dbReference type="RefSeq" id="WP_131849378.1">
    <property type="nucleotide sequence ID" value="NZ_SLXV01000033.1"/>
</dbReference>
<comment type="similarity">
    <text evidence="13 19">Belongs to the ThiI family.</text>
</comment>
<dbReference type="EMBL" id="SLXV01000033">
    <property type="protein sequence ID" value="TCP65427.1"/>
    <property type="molecule type" value="Genomic_DNA"/>
</dbReference>
<keyword evidence="4 19" id="KW-0820">tRNA-binding</keyword>
<proteinExistence type="inferred from homology"/>
<evidence type="ECO:0000256" key="4">
    <source>
        <dbReference type="ARBA" id="ARBA00022555"/>
    </source>
</evidence>
<dbReference type="CDD" id="cd01712">
    <property type="entry name" value="PPase_ThiI"/>
    <property type="match status" value="1"/>
</dbReference>
<dbReference type="PROSITE" id="PS51165">
    <property type="entry name" value="THUMP"/>
    <property type="match status" value="1"/>
</dbReference>
<evidence type="ECO:0000256" key="1">
    <source>
        <dbReference type="ARBA" id="ARBA00004496"/>
    </source>
</evidence>
<dbReference type="NCBIfam" id="TIGR00342">
    <property type="entry name" value="tRNA uracil 4-sulfurtransferase ThiI"/>
    <property type="match status" value="1"/>
</dbReference>
<keyword evidence="6 19" id="KW-0547">Nucleotide-binding</keyword>
<keyword evidence="8 19" id="KW-0694">RNA-binding</keyword>
<evidence type="ECO:0000256" key="8">
    <source>
        <dbReference type="ARBA" id="ARBA00022884"/>
    </source>
</evidence>
<dbReference type="Gene3D" id="3.40.50.620">
    <property type="entry name" value="HUPs"/>
    <property type="match status" value="1"/>
</dbReference>
<dbReference type="InterPro" id="IPR054173">
    <property type="entry name" value="ThiI_fer"/>
</dbReference>
<dbReference type="GO" id="GO:0009229">
    <property type="term" value="P:thiamine diphosphate biosynthetic process"/>
    <property type="evidence" value="ECO:0007669"/>
    <property type="project" value="UniProtKB-UniRule"/>
</dbReference>
<dbReference type="GO" id="GO:0005524">
    <property type="term" value="F:ATP binding"/>
    <property type="evidence" value="ECO:0007669"/>
    <property type="project" value="UniProtKB-UniRule"/>
</dbReference>
<dbReference type="GO" id="GO:0000049">
    <property type="term" value="F:tRNA binding"/>
    <property type="evidence" value="ECO:0007669"/>
    <property type="project" value="UniProtKB-UniRule"/>
</dbReference>
<dbReference type="CDD" id="cd11716">
    <property type="entry name" value="THUMP_ThiI"/>
    <property type="match status" value="1"/>
</dbReference>
<dbReference type="InterPro" id="IPR049962">
    <property type="entry name" value="THUMP_ThiI"/>
</dbReference>
<dbReference type="SMART" id="SM00981">
    <property type="entry name" value="THUMP"/>
    <property type="match status" value="1"/>
</dbReference>
<evidence type="ECO:0000256" key="15">
    <source>
        <dbReference type="ARBA" id="ARBA00071867"/>
    </source>
</evidence>
<keyword evidence="9 19" id="KW-0784">Thiamine biosynthesis</keyword>
<evidence type="ECO:0000256" key="14">
    <source>
        <dbReference type="ARBA" id="ARBA00066827"/>
    </source>
</evidence>
<dbReference type="PANTHER" id="PTHR43209:SF1">
    <property type="entry name" value="TRNA SULFURTRANSFERASE"/>
    <property type="match status" value="1"/>
</dbReference>
<sequence>MNVNCILLRYGELSLKGKNKKDFEERLVRNIRQKLEHFAGIKVSKHFGRLFIELGDNPADPIIEECKDVFGLVGFSPAMRVQTDLEVIKEAALRLLQSQGDQVKTFKVGCKRADKRFPIGSQEMNQLVGGHLLANSHSHYKVDVRNPDLFVHVEIRSMEDTYIYGNDIPGLGGLPVGTSGRVLLLLSGGIDSPVAGYLALKRGVELHAIHFHSYPFTSERAKQKVMDLAQQLTRFGGKIRLHVVPFTEIQTEINKHCYESYTITIMRRFMLRIAEAVAKKNSALALVTGESLGQVASQTLESMTAINAVTHMPILRPVVGWDKTEIIDISKEIDTYETSILPYEDCCTIFTPKAPKTRPDVEVCERLETKLNVEQLVQEAVEGVEVIDFFPQKEEEVSFF</sequence>
<comment type="subcellular location">
    <subcellularLocation>
        <location evidence="1 19">Cytoplasm</location>
    </subcellularLocation>
</comment>
<keyword evidence="5 19" id="KW-0808">Transferase</keyword>
<evidence type="ECO:0000256" key="2">
    <source>
        <dbReference type="ARBA" id="ARBA00004948"/>
    </source>
</evidence>
<evidence type="ECO:0000256" key="17">
    <source>
        <dbReference type="ARBA" id="ARBA00077849"/>
    </source>
</evidence>
<dbReference type="OrthoDB" id="9773948at2"/>
<keyword evidence="3 19" id="KW-0963">Cytoplasm</keyword>
<evidence type="ECO:0000259" key="20">
    <source>
        <dbReference type="PROSITE" id="PS51165"/>
    </source>
</evidence>
<evidence type="ECO:0000256" key="12">
    <source>
        <dbReference type="ARBA" id="ARBA00058382"/>
    </source>
</evidence>
<reference evidence="21 22" key="1">
    <citation type="submission" date="2019-03" db="EMBL/GenBank/DDBJ databases">
        <title>Genomic Encyclopedia of Type Strains, Phase IV (KMG-IV): sequencing the most valuable type-strain genomes for metagenomic binning, comparative biology and taxonomic classification.</title>
        <authorList>
            <person name="Goeker M."/>
        </authorList>
    </citation>
    <scope>NUCLEOTIDE SEQUENCE [LARGE SCALE GENOMIC DNA]</scope>
    <source>
        <strain evidence="21 22">DSM 46831</strain>
    </source>
</reference>
<evidence type="ECO:0000256" key="10">
    <source>
        <dbReference type="ARBA" id="ARBA00050570"/>
    </source>
</evidence>
<dbReference type="AlphaFoldDB" id="A0A4R2RSC0"/>
<dbReference type="GO" id="GO:0002937">
    <property type="term" value="P:tRNA 4-thiouridine biosynthesis"/>
    <property type="evidence" value="ECO:0007669"/>
    <property type="project" value="TreeGrafter"/>
</dbReference>
<keyword evidence="7 19" id="KW-0067">ATP-binding</keyword>
<dbReference type="GO" id="GO:0005829">
    <property type="term" value="C:cytosol"/>
    <property type="evidence" value="ECO:0007669"/>
    <property type="project" value="TreeGrafter"/>
</dbReference>
<evidence type="ECO:0000313" key="22">
    <source>
        <dbReference type="Proteomes" id="UP000294746"/>
    </source>
</evidence>
<keyword evidence="22" id="KW-1185">Reference proteome</keyword>
<evidence type="ECO:0000256" key="5">
    <source>
        <dbReference type="ARBA" id="ARBA00022679"/>
    </source>
</evidence>
<feature type="binding site" evidence="19">
    <location>
        <position position="289"/>
    </location>
    <ligand>
        <name>ATP</name>
        <dbReference type="ChEBI" id="CHEBI:30616"/>
    </ligand>
</feature>
<dbReference type="GO" id="GO:0052837">
    <property type="term" value="P:thiazole biosynthetic process"/>
    <property type="evidence" value="ECO:0007669"/>
    <property type="project" value="TreeGrafter"/>
</dbReference>
<dbReference type="HAMAP" id="MF_00021">
    <property type="entry name" value="ThiI"/>
    <property type="match status" value="1"/>
</dbReference>
<evidence type="ECO:0000256" key="11">
    <source>
        <dbReference type="ARBA" id="ARBA00052330"/>
    </source>
</evidence>
<accession>A0A4R2RSC0</accession>
<feature type="binding site" evidence="19">
    <location>
        <position position="298"/>
    </location>
    <ligand>
        <name>ATP</name>
        <dbReference type="ChEBI" id="CHEBI:30616"/>
    </ligand>
</feature>
<dbReference type="Gene3D" id="3.30.2130.30">
    <property type="match status" value="1"/>
</dbReference>
<evidence type="ECO:0000256" key="7">
    <source>
        <dbReference type="ARBA" id="ARBA00022840"/>
    </source>
</evidence>
<evidence type="ECO:0000256" key="18">
    <source>
        <dbReference type="ARBA" id="ARBA00080570"/>
    </source>
</evidence>
<dbReference type="UniPathway" id="UPA00060"/>
<dbReference type="SUPFAM" id="SSF143437">
    <property type="entry name" value="THUMP domain-like"/>
    <property type="match status" value="1"/>
</dbReference>
<dbReference type="GO" id="GO:0140741">
    <property type="term" value="F:tRNA-uracil-4 sulfurtransferase activity"/>
    <property type="evidence" value="ECO:0007669"/>
    <property type="project" value="UniProtKB-EC"/>
</dbReference>
<comment type="pathway">
    <text evidence="2 19">Cofactor biosynthesis; thiamine diphosphate biosynthesis.</text>
</comment>
<dbReference type="GO" id="GO:0004810">
    <property type="term" value="F:CCA tRNA nucleotidyltransferase activity"/>
    <property type="evidence" value="ECO:0007669"/>
    <property type="project" value="InterPro"/>
</dbReference>
<dbReference type="Pfam" id="PF22025">
    <property type="entry name" value="ThiI_fer"/>
    <property type="match status" value="1"/>
</dbReference>
<dbReference type="SUPFAM" id="SSF52402">
    <property type="entry name" value="Adenine nucleotide alpha hydrolases-like"/>
    <property type="match status" value="1"/>
</dbReference>
<feature type="binding site" evidence="19">
    <location>
        <position position="267"/>
    </location>
    <ligand>
        <name>ATP</name>
        <dbReference type="ChEBI" id="CHEBI:30616"/>
    </ligand>
</feature>
<feature type="binding site" evidence="19">
    <location>
        <begin position="185"/>
        <end position="186"/>
    </location>
    <ligand>
        <name>ATP</name>
        <dbReference type="ChEBI" id="CHEBI:30616"/>
    </ligand>
</feature>
<feature type="domain" description="THUMP" evidence="20">
    <location>
        <begin position="60"/>
        <end position="167"/>
    </location>
</feature>
<dbReference type="InterPro" id="IPR049961">
    <property type="entry name" value="ThiI_N"/>
</dbReference>
<evidence type="ECO:0000256" key="6">
    <source>
        <dbReference type="ARBA" id="ARBA00022741"/>
    </source>
</evidence>
<evidence type="ECO:0000256" key="3">
    <source>
        <dbReference type="ARBA" id="ARBA00022490"/>
    </source>
</evidence>
<dbReference type="InterPro" id="IPR050102">
    <property type="entry name" value="tRNA_sulfurtransferase_ThiI"/>
</dbReference>
<dbReference type="GO" id="GO:0009228">
    <property type="term" value="P:thiamine biosynthetic process"/>
    <property type="evidence" value="ECO:0007669"/>
    <property type="project" value="UniProtKB-KW"/>
</dbReference>
<name>A0A4R2RSC0_9BACL</name>
<comment type="function">
    <text evidence="12 19">Catalyzes the ATP-dependent transfer of a sulfur to tRNA to produce 4-thiouridine in position 8 of tRNAs, which functions as a near-UV photosensor. Also catalyzes the transfer of sulfur to the sulfur carrier protein ThiS, forming ThiS-thiocarboxylate. This is a step in the synthesis of thiazole, in the thiamine biosynthesis pathway. The sulfur is donated as persulfide by IscS.</text>
</comment>
<comment type="caution">
    <text evidence="21">The sequence shown here is derived from an EMBL/GenBank/DDBJ whole genome shotgun (WGS) entry which is preliminary data.</text>
</comment>
<evidence type="ECO:0000256" key="13">
    <source>
        <dbReference type="ARBA" id="ARBA00061472"/>
    </source>
</evidence>
<dbReference type="FunFam" id="3.40.50.620:FF:000053">
    <property type="entry name" value="Probable tRNA sulfurtransferase"/>
    <property type="match status" value="1"/>
</dbReference>
<gene>
    <name evidence="19" type="primary">thiI</name>
    <name evidence="21" type="ORF">EDD57_13320</name>
</gene>
<evidence type="ECO:0000256" key="19">
    <source>
        <dbReference type="HAMAP-Rule" id="MF_00021"/>
    </source>
</evidence>
<dbReference type="EC" id="2.8.1.4" evidence="14 19"/>
<dbReference type="Pfam" id="PF02568">
    <property type="entry name" value="ThiI"/>
    <property type="match status" value="1"/>
</dbReference>
<dbReference type="InterPro" id="IPR003720">
    <property type="entry name" value="tRNA_STrfase"/>
</dbReference>
<dbReference type="InterPro" id="IPR014729">
    <property type="entry name" value="Rossmann-like_a/b/a_fold"/>
</dbReference>
<dbReference type="Pfam" id="PF02926">
    <property type="entry name" value="THUMP"/>
    <property type="match status" value="1"/>
</dbReference>
<comment type="catalytic activity">
    <reaction evidence="10 19">
        <text>[ThiI sulfur-carrier protein]-S-sulfanyl-L-cysteine + a uridine in tRNA + 2 reduced [2Fe-2S]-[ferredoxin] + ATP + H(+) = [ThiI sulfur-carrier protein]-L-cysteine + a 4-thiouridine in tRNA + 2 oxidized [2Fe-2S]-[ferredoxin] + AMP + diphosphate</text>
        <dbReference type="Rhea" id="RHEA:24176"/>
        <dbReference type="Rhea" id="RHEA-COMP:10000"/>
        <dbReference type="Rhea" id="RHEA-COMP:10001"/>
        <dbReference type="Rhea" id="RHEA-COMP:13337"/>
        <dbReference type="Rhea" id="RHEA-COMP:13338"/>
        <dbReference type="Rhea" id="RHEA-COMP:13339"/>
        <dbReference type="Rhea" id="RHEA-COMP:13340"/>
        <dbReference type="ChEBI" id="CHEBI:15378"/>
        <dbReference type="ChEBI" id="CHEBI:29950"/>
        <dbReference type="ChEBI" id="CHEBI:30616"/>
        <dbReference type="ChEBI" id="CHEBI:33019"/>
        <dbReference type="ChEBI" id="CHEBI:33737"/>
        <dbReference type="ChEBI" id="CHEBI:33738"/>
        <dbReference type="ChEBI" id="CHEBI:61963"/>
        <dbReference type="ChEBI" id="CHEBI:65315"/>
        <dbReference type="ChEBI" id="CHEBI:136798"/>
        <dbReference type="ChEBI" id="CHEBI:456215"/>
        <dbReference type="EC" id="2.8.1.4"/>
    </reaction>
</comment>
<evidence type="ECO:0000313" key="21">
    <source>
        <dbReference type="EMBL" id="TCP65427.1"/>
    </source>
</evidence>
<dbReference type="InterPro" id="IPR020536">
    <property type="entry name" value="ThiI_AANH"/>
</dbReference>
<feature type="binding site" evidence="19">
    <location>
        <begin position="210"/>
        <end position="211"/>
    </location>
    <ligand>
        <name>ATP</name>
        <dbReference type="ChEBI" id="CHEBI:30616"/>
    </ligand>
</feature>
<evidence type="ECO:0000256" key="9">
    <source>
        <dbReference type="ARBA" id="ARBA00022977"/>
    </source>
</evidence>
<evidence type="ECO:0000256" key="16">
    <source>
        <dbReference type="ARBA" id="ARBA00075337"/>
    </source>
</evidence>
<dbReference type="InterPro" id="IPR004114">
    <property type="entry name" value="THUMP_dom"/>
</dbReference>
<dbReference type="PANTHER" id="PTHR43209">
    <property type="entry name" value="TRNA SULFURTRANSFERASE"/>
    <property type="match status" value="1"/>
</dbReference>
<dbReference type="Proteomes" id="UP000294746">
    <property type="component" value="Unassembled WGS sequence"/>
</dbReference>